<dbReference type="SUPFAM" id="SSF48403">
    <property type="entry name" value="Ankyrin repeat"/>
    <property type="match status" value="1"/>
</dbReference>
<feature type="repeat" description="ANK" evidence="3">
    <location>
        <begin position="42"/>
        <end position="74"/>
    </location>
</feature>
<gene>
    <name evidence="4" type="ORF">TRM7615_02652</name>
</gene>
<dbReference type="PANTHER" id="PTHR24189:SF50">
    <property type="entry name" value="ANKYRIN REPEAT AND SOCS BOX PROTEIN 2"/>
    <property type="match status" value="1"/>
</dbReference>
<feature type="repeat" description="ANK" evidence="3">
    <location>
        <begin position="70"/>
        <end position="102"/>
    </location>
</feature>
<dbReference type="AlphaFoldDB" id="A0A2R8C9M6"/>
<keyword evidence="1" id="KW-0677">Repeat</keyword>
<name>A0A2R8C9M6_9RHOB</name>
<dbReference type="Proteomes" id="UP000244898">
    <property type="component" value="Unassembled WGS sequence"/>
</dbReference>
<evidence type="ECO:0000313" key="5">
    <source>
        <dbReference type="Proteomes" id="UP000244898"/>
    </source>
</evidence>
<dbReference type="SMART" id="SM00248">
    <property type="entry name" value="ANK"/>
    <property type="match status" value="2"/>
</dbReference>
<dbReference type="InterPro" id="IPR050745">
    <property type="entry name" value="Multifunctional_regulatory"/>
</dbReference>
<dbReference type="PROSITE" id="PS50088">
    <property type="entry name" value="ANK_REPEAT"/>
    <property type="match status" value="2"/>
</dbReference>
<keyword evidence="5" id="KW-1185">Reference proteome</keyword>
<evidence type="ECO:0000256" key="2">
    <source>
        <dbReference type="ARBA" id="ARBA00023043"/>
    </source>
</evidence>
<dbReference type="Pfam" id="PF12796">
    <property type="entry name" value="Ank_2"/>
    <property type="match status" value="1"/>
</dbReference>
<dbReference type="PROSITE" id="PS50297">
    <property type="entry name" value="ANK_REP_REGION"/>
    <property type="match status" value="1"/>
</dbReference>
<reference evidence="5" key="1">
    <citation type="submission" date="2018-03" db="EMBL/GenBank/DDBJ databases">
        <authorList>
            <person name="Rodrigo-Torres L."/>
            <person name="Arahal R. D."/>
            <person name="Lucena T."/>
        </authorList>
    </citation>
    <scope>NUCLEOTIDE SEQUENCE [LARGE SCALE GENOMIC DNA]</scope>
    <source>
        <strain evidence="5">CECT 7615</strain>
    </source>
</reference>
<proteinExistence type="predicted"/>
<dbReference type="InterPro" id="IPR036770">
    <property type="entry name" value="Ankyrin_rpt-contain_sf"/>
</dbReference>
<dbReference type="Gene3D" id="1.25.40.20">
    <property type="entry name" value="Ankyrin repeat-containing domain"/>
    <property type="match status" value="1"/>
</dbReference>
<dbReference type="InterPro" id="IPR002110">
    <property type="entry name" value="Ankyrin_rpt"/>
</dbReference>
<organism evidence="4 5">
    <name type="scientific">Falsiruegeria mediterranea M17</name>
    <dbReference type="NCBI Taxonomy" id="1200281"/>
    <lineage>
        <taxon>Bacteria</taxon>
        <taxon>Pseudomonadati</taxon>
        <taxon>Pseudomonadota</taxon>
        <taxon>Alphaproteobacteria</taxon>
        <taxon>Rhodobacterales</taxon>
        <taxon>Roseobacteraceae</taxon>
        <taxon>Falsiruegeria</taxon>
    </lineage>
</organism>
<dbReference type="EMBL" id="ONZG01000006">
    <property type="protein sequence ID" value="SPJ29140.1"/>
    <property type="molecule type" value="Genomic_DNA"/>
</dbReference>
<keyword evidence="2 3" id="KW-0040">ANK repeat</keyword>
<dbReference type="OrthoDB" id="928522at2"/>
<evidence type="ECO:0000256" key="3">
    <source>
        <dbReference type="PROSITE-ProRule" id="PRU00023"/>
    </source>
</evidence>
<evidence type="ECO:0000313" key="4">
    <source>
        <dbReference type="EMBL" id="SPJ29140.1"/>
    </source>
</evidence>
<dbReference type="PANTHER" id="PTHR24189">
    <property type="entry name" value="MYOTROPHIN"/>
    <property type="match status" value="1"/>
</dbReference>
<protein>
    <recommendedName>
        <fullName evidence="6">Actin-binding protein</fullName>
    </recommendedName>
</protein>
<evidence type="ECO:0008006" key="6">
    <source>
        <dbReference type="Google" id="ProtNLM"/>
    </source>
</evidence>
<evidence type="ECO:0000256" key="1">
    <source>
        <dbReference type="ARBA" id="ARBA00022737"/>
    </source>
</evidence>
<dbReference type="RefSeq" id="WP_108788240.1">
    <property type="nucleotide sequence ID" value="NZ_ONZG01000006.1"/>
</dbReference>
<accession>A0A2R8C9M6</accession>
<sequence length="140" mass="14934">MNDGYPSEPGSPHMLSALYGAIGHANNMTLGQWLLDHGADPNDNESLYHATELGHLDGLRMLLTAGADPKGTNALLRALDFNNRDMVALLLENGADADEFDATPVGGEEPWVMPSLHQAARRMVDGDIVRLLLSNGADSG</sequence>